<sequence>MVAADSDLLADVVFLIEGTALNGAYFGDIKSNYIIPTLEYFSQSFSSQWIGDDREYWTGLDRNSTLYGVVVYKTAQSMPGVCCTTYGPFASSKKVLNVIDKLELTDGKSESYANLAEGMATTLVCFDDLEERRDQGTPTQKHCILICNSIPYSMPVQECYMYENKTVDQLATTFQEKEINFSILSPRKIPVLFKLFEKSGGDLSSSTSKNYCKDPRHLVLLKGYSLKERPASPPAAATINLPSPLASNMMPMGNQMETGGNQMLGGPQINQPGPMRTNMNQPGMFPDNMQNQMGNLPRPGLMYPGQGPNPNQMNPQVSIAPPNQPTMSMPYNPNVQQPQMSTRLPNTRWMMPPQQQRPPFIPNQNPQQQQMPQQQQSALITQLSTPPHSMASQGVPQMGNMTQQQAIRMQLMNQQQQHQQQNPQQMQPNQVPPVNQQMPQAIPTSAQQHMPPTSGVPTTSTGGAAGGQPTSNSREKIWTGILEWIEKAKSDQPKIARHVPCYVTSNIKDGEPELKADSWPQKLIMQLMPKQLVGNIGGQYLKDSKTVIFHPSQCEALDALSKVMATGFAGCVHFTAPPPTNCEIKVLILLYTAEKKAFLGFIPNNQAGFVDRLRKVIQQKQGMNQQSTVQQGGANSNPGGAGSAGGSAQGQGGPSGAGQPNAMNPTQNMPTSQPTNTQMMPQMQTSTAQMGQQQSVNQAARMGMVNMPNVGNPNQMGGMHNVNPGGQHMDSRQQNMDKMSHLKQSLEGVQEQQQFKNFEFGQMPIHQMSDNMHAAQVAQQQKQEQYKMAMLQQQQMRGVGNLGNPQQQNPQRMMRPVMASNPGLRHLLQQQQQQPQNPPYRQVMGMQGGNPGGPQMGVRPQQGGNQQPQQPFEDTNFDFI</sequence>
<feature type="domain" description="Mediator of RNA polymerase II transcription subunit 25 von Willebrand factor type A" evidence="11">
    <location>
        <begin position="9"/>
        <end position="224"/>
    </location>
</feature>
<reference evidence="12" key="1">
    <citation type="submission" date="2016-12" db="EMBL/GenBank/DDBJ databases">
        <title>An insight into the sialome and mialome of the sand fly, Nyssomyia neivai.</title>
        <authorList>
            <person name="Sebastian V."/>
            <person name="Goulart T.M."/>
            <person name="Oliveira W."/>
            <person name="Calvo E."/>
            <person name="Oliveira L.F."/>
            <person name="Pinto M.C."/>
            <person name="Rosselino A.M."/>
            <person name="Ribeiro J.M."/>
        </authorList>
    </citation>
    <scope>NUCLEOTIDE SEQUENCE</scope>
</reference>
<dbReference type="PANTHER" id="PTHR12433">
    <property type="entry name" value="MEDIATOR OF RNA POLYMERASE II TRANSCRIPTION SUBUNIT 25"/>
    <property type="match status" value="1"/>
</dbReference>
<keyword evidence="5" id="KW-0010">Activator</keyword>
<accession>A0A1L8DHT5</accession>
<feature type="compositionally biased region" description="Low complexity" evidence="9">
    <location>
        <begin position="362"/>
        <end position="376"/>
    </location>
</feature>
<organism evidence="12">
    <name type="scientific">Nyssomyia neivai</name>
    <dbReference type="NCBI Taxonomy" id="330878"/>
    <lineage>
        <taxon>Eukaryota</taxon>
        <taxon>Metazoa</taxon>
        <taxon>Ecdysozoa</taxon>
        <taxon>Arthropoda</taxon>
        <taxon>Hexapoda</taxon>
        <taxon>Insecta</taxon>
        <taxon>Pterygota</taxon>
        <taxon>Neoptera</taxon>
        <taxon>Endopterygota</taxon>
        <taxon>Diptera</taxon>
        <taxon>Nematocera</taxon>
        <taxon>Psychodoidea</taxon>
        <taxon>Psychodidae</taxon>
        <taxon>Nyssomyia</taxon>
    </lineage>
</organism>
<feature type="region of interest" description="Disordered" evidence="9">
    <location>
        <begin position="828"/>
        <end position="880"/>
    </location>
</feature>
<dbReference type="GO" id="GO:0045944">
    <property type="term" value="P:positive regulation of transcription by RNA polymerase II"/>
    <property type="evidence" value="ECO:0007669"/>
    <property type="project" value="TreeGrafter"/>
</dbReference>
<dbReference type="GO" id="GO:0005667">
    <property type="term" value="C:transcription regulator complex"/>
    <property type="evidence" value="ECO:0007669"/>
    <property type="project" value="TreeGrafter"/>
</dbReference>
<evidence type="ECO:0000256" key="7">
    <source>
        <dbReference type="ARBA" id="ARBA00023242"/>
    </source>
</evidence>
<evidence type="ECO:0000256" key="5">
    <source>
        <dbReference type="ARBA" id="ARBA00023159"/>
    </source>
</evidence>
<dbReference type="Gene3D" id="2.40.290.30">
    <property type="entry name" value="Mediator complex subunit 25, ACID domain"/>
    <property type="match status" value="1"/>
</dbReference>
<feature type="region of interest" description="Disordered" evidence="9">
    <location>
        <begin position="350"/>
        <end position="376"/>
    </location>
</feature>
<keyword evidence="7" id="KW-0539">Nucleus</keyword>
<comment type="similarity">
    <text evidence="2">Belongs to the Mediator complex subunit 25 family.</text>
</comment>
<dbReference type="InterPro" id="IPR021419">
    <property type="entry name" value="Mediator_Med25_VWA"/>
</dbReference>
<dbReference type="GO" id="GO:0016592">
    <property type="term" value="C:mediator complex"/>
    <property type="evidence" value="ECO:0007669"/>
    <property type="project" value="TreeGrafter"/>
</dbReference>
<evidence type="ECO:0000256" key="4">
    <source>
        <dbReference type="ARBA" id="ARBA00023015"/>
    </source>
</evidence>
<feature type="compositionally biased region" description="Low complexity" evidence="9">
    <location>
        <begin position="411"/>
        <end position="440"/>
    </location>
</feature>
<feature type="domain" description="Mediator complex subunit Med25 PTOV" evidence="10">
    <location>
        <begin position="473"/>
        <end position="621"/>
    </location>
</feature>
<evidence type="ECO:0000313" key="12">
    <source>
        <dbReference type="EMBL" id="JAV06029.1"/>
    </source>
</evidence>
<feature type="compositionally biased region" description="Gly residues" evidence="9">
    <location>
        <begin position="846"/>
        <end position="855"/>
    </location>
</feature>
<feature type="compositionally biased region" description="Low complexity" evidence="9">
    <location>
        <begin position="669"/>
        <end position="679"/>
    </location>
</feature>
<feature type="region of interest" description="Disordered" evidence="9">
    <location>
        <begin position="411"/>
        <end position="473"/>
    </location>
</feature>
<evidence type="ECO:0000256" key="9">
    <source>
        <dbReference type="SAM" id="MobiDB-lite"/>
    </source>
</evidence>
<dbReference type="PANTHER" id="PTHR12433:SF11">
    <property type="entry name" value="MEDIATOR OF RNA POLYMERASE II TRANSCRIPTION SUBUNIT 25"/>
    <property type="match status" value="1"/>
</dbReference>
<evidence type="ECO:0000256" key="8">
    <source>
        <dbReference type="ARBA" id="ARBA00031958"/>
    </source>
</evidence>
<evidence type="ECO:0000256" key="6">
    <source>
        <dbReference type="ARBA" id="ARBA00023163"/>
    </source>
</evidence>
<comment type="subcellular location">
    <subcellularLocation>
        <location evidence="1">Nucleus</location>
    </subcellularLocation>
</comment>
<dbReference type="InterPro" id="IPR021394">
    <property type="entry name" value="Med25_PTOV"/>
</dbReference>
<dbReference type="AlphaFoldDB" id="A0A1L8DHT5"/>
<dbReference type="EMBL" id="GFDF01008055">
    <property type="protein sequence ID" value="JAV06029.1"/>
    <property type="molecule type" value="Transcribed_RNA"/>
</dbReference>
<evidence type="ECO:0000259" key="10">
    <source>
        <dbReference type="Pfam" id="PF11232"/>
    </source>
</evidence>
<name>A0A1L8DHT5_9DIPT</name>
<feature type="compositionally biased region" description="Gly residues" evidence="9">
    <location>
        <begin position="639"/>
        <end position="656"/>
    </location>
</feature>
<evidence type="ECO:0000256" key="3">
    <source>
        <dbReference type="ARBA" id="ARBA00019694"/>
    </source>
</evidence>
<proteinExistence type="inferred from homology"/>
<evidence type="ECO:0000256" key="2">
    <source>
        <dbReference type="ARBA" id="ARBA00009102"/>
    </source>
</evidence>
<dbReference type="Pfam" id="PF11232">
    <property type="entry name" value="Med25"/>
    <property type="match status" value="1"/>
</dbReference>
<evidence type="ECO:0000256" key="1">
    <source>
        <dbReference type="ARBA" id="ARBA00004123"/>
    </source>
</evidence>
<feature type="region of interest" description="Disordered" evidence="9">
    <location>
        <begin position="621"/>
        <end position="679"/>
    </location>
</feature>
<dbReference type="FunFam" id="2.40.290.30:FF:000002">
    <property type="entry name" value="Mediator of RNA polymerase II transcription subunit"/>
    <property type="match status" value="1"/>
</dbReference>
<feature type="compositionally biased region" description="Low complexity" evidence="9">
    <location>
        <begin position="451"/>
        <end position="471"/>
    </location>
</feature>
<evidence type="ECO:0000259" key="11">
    <source>
        <dbReference type="Pfam" id="PF11265"/>
    </source>
</evidence>
<keyword evidence="4" id="KW-0805">Transcription regulation</keyword>
<feature type="compositionally biased region" description="Low complexity" evidence="9">
    <location>
        <begin position="856"/>
        <end position="871"/>
    </location>
</feature>
<dbReference type="InterPro" id="IPR038196">
    <property type="entry name" value="Med25_PTOV_sf"/>
</dbReference>
<keyword evidence="6" id="KW-0804">Transcription</keyword>
<protein>
    <recommendedName>
        <fullName evidence="3">Mediator of RNA polymerase II transcription subunit 25</fullName>
    </recommendedName>
    <alternativeName>
        <fullName evidence="8">Mediator complex subunit 25</fullName>
    </alternativeName>
</protein>
<dbReference type="Pfam" id="PF11265">
    <property type="entry name" value="Med25_VWA"/>
    <property type="match status" value="1"/>
</dbReference>